<dbReference type="SUPFAM" id="SSF52172">
    <property type="entry name" value="CheY-like"/>
    <property type="match status" value="1"/>
</dbReference>
<dbReference type="CDD" id="cd00082">
    <property type="entry name" value="HisKA"/>
    <property type="match status" value="1"/>
</dbReference>
<dbReference type="PROSITE" id="PS50110">
    <property type="entry name" value="RESPONSE_REGULATORY"/>
    <property type="match status" value="1"/>
</dbReference>
<dbReference type="GO" id="GO:0000155">
    <property type="term" value="F:phosphorelay sensor kinase activity"/>
    <property type="evidence" value="ECO:0007669"/>
    <property type="project" value="InterPro"/>
</dbReference>
<evidence type="ECO:0000256" key="1">
    <source>
        <dbReference type="ARBA" id="ARBA00000085"/>
    </source>
</evidence>
<evidence type="ECO:0000313" key="9">
    <source>
        <dbReference type="Proteomes" id="UP000077037"/>
    </source>
</evidence>
<evidence type="ECO:0000259" key="6">
    <source>
        <dbReference type="PROSITE" id="PS50109"/>
    </source>
</evidence>
<dbReference type="OrthoDB" id="9812260at2"/>
<dbReference type="Proteomes" id="UP000077037">
    <property type="component" value="Unassembled WGS sequence"/>
</dbReference>
<organism evidence="8 9">
    <name type="scientific">Bordetella ansorpii</name>
    <dbReference type="NCBI Taxonomy" id="288768"/>
    <lineage>
        <taxon>Bacteria</taxon>
        <taxon>Pseudomonadati</taxon>
        <taxon>Pseudomonadota</taxon>
        <taxon>Betaproteobacteria</taxon>
        <taxon>Burkholderiales</taxon>
        <taxon>Alcaligenaceae</taxon>
        <taxon>Bordetella</taxon>
    </lineage>
</organism>
<dbReference type="EMBL" id="FKBS01000012">
    <property type="protein sequence ID" value="SAI07106.1"/>
    <property type="molecule type" value="Genomic_DNA"/>
</dbReference>
<gene>
    <name evidence="8" type="primary">kdpD_1</name>
    <name evidence="8" type="ORF">SAMEA1982600_01194</name>
</gene>
<dbReference type="PANTHER" id="PTHR43547">
    <property type="entry name" value="TWO-COMPONENT HISTIDINE KINASE"/>
    <property type="match status" value="1"/>
</dbReference>
<accession>A0A157ME78</accession>
<comment type="catalytic activity">
    <reaction evidence="1">
        <text>ATP + protein L-histidine = ADP + protein N-phospho-L-histidine.</text>
        <dbReference type="EC" id="2.7.13.3"/>
    </reaction>
</comment>
<feature type="modified residue" description="4-aspartylphosphate" evidence="4">
    <location>
        <position position="55"/>
    </location>
</feature>
<dbReference type="Pfam" id="PF00072">
    <property type="entry name" value="Response_reg"/>
    <property type="match status" value="1"/>
</dbReference>
<dbReference type="Pfam" id="PF00512">
    <property type="entry name" value="HisKA"/>
    <property type="match status" value="1"/>
</dbReference>
<dbReference type="InterPro" id="IPR004358">
    <property type="entry name" value="Sig_transdc_His_kin-like_C"/>
</dbReference>
<dbReference type="SMART" id="SM00388">
    <property type="entry name" value="HisKA"/>
    <property type="match status" value="1"/>
</dbReference>
<dbReference type="SMART" id="SM00387">
    <property type="entry name" value="HATPase_c"/>
    <property type="match status" value="1"/>
</dbReference>
<protein>
    <recommendedName>
        <fullName evidence="2">histidine kinase</fullName>
        <ecNumber evidence="2">2.7.13.3</ecNumber>
    </recommendedName>
</protein>
<dbReference type="PRINTS" id="PR00344">
    <property type="entry name" value="BCTRLSENSOR"/>
</dbReference>
<dbReference type="AlphaFoldDB" id="A0A157ME78"/>
<dbReference type="InterPro" id="IPR036097">
    <property type="entry name" value="HisK_dim/P_sf"/>
</dbReference>
<name>A0A157ME78_9BORD</name>
<feature type="compositionally biased region" description="Low complexity" evidence="5">
    <location>
        <begin position="381"/>
        <end position="392"/>
    </location>
</feature>
<keyword evidence="8" id="KW-0418">Kinase</keyword>
<dbReference type="RefSeq" id="WP_066410008.1">
    <property type="nucleotide sequence ID" value="NZ_FKBS01000012.1"/>
</dbReference>
<evidence type="ECO:0000313" key="8">
    <source>
        <dbReference type="EMBL" id="SAI07106.1"/>
    </source>
</evidence>
<feature type="domain" description="Histidine kinase" evidence="6">
    <location>
        <begin position="152"/>
        <end position="366"/>
    </location>
</feature>
<dbReference type="EC" id="2.7.13.3" evidence="2"/>
<dbReference type="InterPro" id="IPR036890">
    <property type="entry name" value="HATPase_C_sf"/>
</dbReference>
<dbReference type="SUPFAM" id="SSF47384">
    <property type="entry name" value="Homodimeric domain of signal transducing histidine kinase"/>
    <property type="match status" value="1"/>
</dbReference>
<feature type="region of interest" description="Disordered" evidence="5">
    <location>
        <begin position="378"/>
        <end position="402"/>
    </location>
</feature>
<evidence type="ECO:0000259" key="7">
    <source>
        <dbReference type="PROSITE" id="PS50110"/>
    </source>
</evidence>
<dbReference type="InterPro" id="IPR003661">
    <property type="entry name" value="HisK_dim/P_dom"/>
</dbReference>
<dbReference type="Pfam" id="PF02518">
    <property type="entry name" value="HATPase_c"/>
    <property type="match status" value="1"/>
</dbReference>
<dbReference type="Gene3D" id="3.40.50.2300">
    <property type="match status" value="1"/>
</dbReference>
<dbReference type="SUPFAM" id="SSF55874">
    <property type="entry name" value="ATPase domain of HSP90 chaperone/DNA topoisomerase II/histidine kinase"/>
    <property type="match status" value="1"/>
</dbReference>
<evidence type="ECO:0000256" key="5">
    <source>
        <dbReference type="SAM" id="MobiDB-lite"/>
    </source>
</evidence>
<evidence type="ECO:0000256" key="3">
    <source>
        <dbReference type="ARBA" id="ARBA00022553"/>
    </source>
</evidence>
<evidence type="ECO:0000256" key="4">
    <source>
        <dbReference type="PROSITE-ProRule" id="PRU00169"/>
    </source>
</evidence>
<dbReference type="InterPro" id="IPR003594">
    <property type="entry name" value="HATPase_dom"/>
</dbReference>
<sequence>MSSDIKILVVDDVEQNLIAIEAVLARPGLVVRKASSGVEALEILLAEEVALALVDVQMPQMDGFELAELIRGSERTRHIPLIFLTAAALERDHYFRGYEAGAVDFLYKPIDPRVLCSKVNVFVELYTQRVTLDSQLQALRRALHLNELFTAVLGHDLRNPLSAVTTAAAILVKISENPMALSAAQRIQQSTSRMSKMVDQLLDVARIRSNGLVLQIASTDYAELCGHIVDELAAAAPQRVKFEVRGNVHGDADGDRLAQVVSNLLGNAVQHGEADSPIWLEVDGNHAERITVRVSNRGVIPPHQLHGVFEPFRSGVMEHRSPERGPGLGLGLYIVKSFVEAHGGQVGAHSAAPQGTEFYFTIPRRVPPGGTRALDPLGLKPADPAQGAAAAGEPTLAHRPAP</sequence>
<dbReference type="InterPro" id="IPR011006">
    <property type="entry name" value="CheY-like_superfamily"/>
</dbReference>
<keyword evidence="8" id="KW-0808">Transferase</keyword>
<dbReference type="PROSITE" id="PS50109">
    <property type="entry name" value="HIS_KIN"/>
    <property type="match status" value="1"/>
</dbReference>
<dbReference type="InterPro" id="IPR001789">
    <property type="entry name" value="Sig_transdc_resp-reg_receiver"/>
</dbReference>
<dbReference type="SMART" id="SM00448">
    <property type="entry name" value="REC"/>
    <property type="match status" value="1"/>
</dbReference>
<dbReference type="PANTHER" id="PTHR43547:SF2">
    <property type="entry name" value="HYBRID SIGNAL TRANSDUCTION HISTIDINE KINASE C"/>
    <property type="match status" value="1"/>
</dbReference>
<proteinExistence type="predicted"/>
<dbReference type="CDD" id="cd00075">
    <property type="entry name" value="HATPase"/>
    <property type="match status" value="1"/>
</dbReference>
<keyword evidence="3 4" id="KW-0597">Phosphoprotein</keyword>
<dbReference type="InterPro" id="IPR005467">
    <property type="entry name" value="His_kinase_dom"/>
</dbReference>
<dbReference type="Gene3D" id="3.30.565.10">
    <property type="entry name" value="Histidine kinase-like ATPase, C-terminal domain"/>
    <property type="match status" value="1"/>
</dbReference>
<reference evidence="8 9" key="1">
    <citation type="submission" date="2016-03" db="EMBL/GenBank/DDBJ databases">
        <authorList>
            <consortium name="Pathogen Informatics"/>
        </authorList>
    </citation>
    <scope>NUCLEOTIDE SEQUENCE [LARGE SCALE GENOMIC DNA]</scope>
    <source>
        <strain evidence="8 9">NCTC13364</strain>
    </source>
</reference>
<evidence type="ECO:0000256" key="2">
    <source>
        <dbReference type="ARBA" id="ARBA00012438"/>
    </source>
</evidence>
<feature type="domain" description="Response regulatory" evidence="7">
    <location>
        <begin position="6"/>
        <end position="123"/>
    </location>
</feature>
<dbReference type="Gene3D" id="1.10.287.130">
    <property type="match status" value="1"/>
</dbReference>